<dbReference type="GeneTree" id="ENSGT01010000228640"/>
<protein>
    <submittedName>
        <fullName evidence="2">Uncharacterized protein</fullName>
    </submittedName>
</protein>
<organism evidence="2 3">
    <name type="scientific">Leptobrachium leishanense</name>
    <name type="common">Leishan spiny toad</name>
    <dbReference type="NCBI Taxonomy" id="445787"/>
    <lineage>
        <taxon>Eukaryota</taxon>
        <taxon>Metazoa</taxon>
        <taxon>Chordata</taxon>
        <taxon>Craniata</taxon>
        <taxon>Vertebrata</taxon>
        <taxon>Euteleostomi</taxon>
        <taxon>Amphibia</taxon>
        <taxon>Batrachia</taxon>
        <taxon>Anura</taxon>
        <taxon>Pelobatoidea</taxon>
        <taxon>Megophryidae</taxon>
        <taxon>Leptobrachium</taxon>
    </lineage>
</organism>
<dbReference type="PANTHER" id="PTHR11505">
    <property type="entry name" value="L1 TRANSPOSABLE ELEMENT-RELATED"/>
    <property type="match status" value="1"/>
</dbReference>
<keyword evidence="3" id="KW-1185">Reference proteome</keyword>
<accession>A0A8C5Q7H7</accession>
<sequence>MGRGKRTSTDPKTPARPLRASERSLDGYLLHTPRPAACSPAAPKMADAASSTSGPDPTAAIARLELRLESILAGMPTKTDLADMLSDLHASVHRDVEEVRGEVTELGSRVSRLERAAEEAPPLAPANPEAYSELRRLVDDVDNRGRRNNLRVRGLKELDPPEQLEEVLCRFFNSVLGRDPTSAIELQRAHRALRPKPQDGDPPRDVVCCFASYRLKEQIVKHSRNARTWDFEGQSLELYQDLTPFTLAARRHLRPITQALTLRHIPYRWGFPLALTVRMDGATHSILRPRDVPDFVAALRLPSVDVQDWEQRESRRPGGPARSQHMLQRRGAEEAHAGPDRDNPDEAV</sequence>
<dbReference type="OrthoDB" id="8862550at2759"/>
<dbReference type="Gene3D" id="3.30.70.1820">
    <property type="entry name" value="L1 transposable element, RRM domain"/>
    <property type="match status" value="1"/>
</dbReference>
<evidence type="ECO:0000256" key="1">
    <source>
        <dbReference type="SAM" id="MobiDB-lite"/>
    </source>
</evidence>
<feature type="compositionally biased region" description="Basic and acidic residues" evidence="1">
    <location>
        <begin position="330"/>
        <end position="348"/>
    </location>
</feature>
<dbReference type="InterPro" id="IPR004244">
    <property type="entry name" value="Transposase_22"/>
</dbReference>
<evidence type="ECO:0000313" key="2">
    <source>
        <dbReference type="Ensembl" id="ENSLLEP00000032572.1"/>
    </source>
</evidence>
<dbReference type="Proteomes" id="UP000694569">
    <property type="component" value="Unplaced"/>
</dbReference>
<dbReference type="Ensembl" id="ENSLLET00000033831.1">
    <property type="protein sequence ID" value="ENSLLEP00000032572.1"/>
    <property type="gene ID" value="ENSLLEG00000020666.1"/>
</dbReference>
<feature type="region of interest" description="Disordered" evidence="1">
    <location>
        <begin position="308"/>
        <end position="348"/>
    </location>
</feature>
<evidence type="ECO:0000313" key="3">
    <source>
        <dbReference type="Proteomes" id="UP000694569"/>
    </source>
</evidence>
<feature type="region of interest" description="Disordered" evidence="1">
    <location>
        <begin position="1"/>
        <end position="56"/>
    </location>
</feature>
<reference evidence="2" key="2">
    <citation type="submission" date="2025-09" db="UniProtKB">
        <authorList>
            <consortium name="Ensembl"/>
        </authorList>
    </citation>
    <scope>IDENTIFICATION</scope>
</reference>
<name>A0A8C5Q7H7_9ANUR</name>
<reference evidence="2" key="1">
    <citation type="submission" date="2025-08" db="UniProtKB">
        <authorList>
            <consortium name="Ensembl"/>
        </authorList>
    </citation>
    <scope>IDENTIFICATION</scope>
</reference>
<proteinExistence type="predicted"/>
<dbReference type="AlphaFoldDB" id="A0A8C5Q7H7"/>